<accession>A0ABQ9DN30</accession>
<evidence type="ECO:0000313" key="2">
    <source>
        <dbReference type="Proteomes" id="UP001145742"/>
    </source>
</evidence>
<gene>
    <name evidence="1" type="ORF">WISP_41164</name>
</gene>
<reference evidence="1" key="1">
    <citation type="submission" date="2019-10" db="EMBL/GenBank/DDBJ databases">
        <authorList>
            <person name="Soares A.E.R."/>
            <person name="Aleixo A."/>
            <person name="Schneider P."/>
            <person name="Miyaki C.Y."/>
            <person name="Schneider M.P."/>
            <person name="Mello C."/>
            <person name="Vasconcelos A.T.R."/>
        </authorList>
    </citation>
    <scope>NUCLEOTIDE SEQUENCE</scope>
    <source>
        <tissue evidence="1">Muscle</tissue>
    </source>
</reference>
<sequence>MLAHYWSAVHVTYVEGFYWLQGIPHSTSSSVLLKVAPINNLRHQVIHTLSPPQTWTHWRVGMIPLEWGSTRSSARSCTFATTTPCSVTGWAQSGWRSARRLNKSQQCAQVTKKANGILACIKNTVASRMREVILSLHSALVRPHLEYCVQFWAPQFMKHIEVLEQVQRRATRLVKRLEHKSYEERLRELGLFSLEKRRLKSDLITVYNYLKECCSQVGVGLFSQAISSRTRGHGLKL</sequence>
<organism evidence="1 2">
    <name type="scientific">Willisornis vidua</name>
    <name type="common">Xingu scale-backed antbird</name>
    <dbReference type="NCBI Taxonomy" id="1566151"/>
    <lineage>
        <taxon>Eukaryota</taxon>
        <taxon>Metazoa</taxon>
        <taxon>Chordata</taxon>
        <taxon>Craniata</taxon>
        <taxon>Vertebrata</taxon>
        <taxon>Euteleostomi</taxon>
        <taxon>Archelosauria</taxon>
        <taxon>Archosauria</taxon>
        <taxon>Dinosauria</taxon>
        <taxon>Saurischia</taxon>
        <taxon>Theropoda</taxon>
        <taxon>Coelurosauria</taxon>
        <taxon>Aves</taxon>
        <taxon>Neognathae</taxon>
        <taxon>Neoaves</taxon>
        <taxon>Telluraves</taxon>
        <taxon>Australaves</taxon>
        <taxon>Passeriformes</taxon>
        <taxon>Thamnophilidae</taxon>
        <taxon>Willisornis</taxon>
    </lineage>
</organism>
<protein>
    <submittedName>
        <fullName evidence="1">Uncharacterized protein</fullName>
    </submittedName>
</protein>
<comment type="caution">
    <text evidence="1">The sequence shown here is derived from an EMBL/GenBank/DDBJ whole genome shotgun (WGS) entry which is preliminary data.</text>
</comment>
<evidence type="ECO:0000313" key="1">
    <source>
        <dbReference type="EMBL" id="KAJ7421782.1"/>
    </source>
</evidence>
<name>A0ABQ9DN30_9PASS</name>
<keyword evidence="2" id="KW-1185">Reference proteome</keyword>
<dbReference type="PANTHER" id="PTHR33332">
    <property type="entry name" value="REVERSE TRANSCRIPTASE DOMAIN-CONTAINING PROTEIN"/>
    <property type="match status" value="1"/>
</dbReference>
<proteinExistence type="predicted"/>
<dbReference type="Proteomes" id="UP001145742">
    <property type="component" value="Unassembled WGS sequence"/>
</dbReference>
<dbReference type="EMBL" id="WHWB01033124">
    <property type="protein sequence ID" value="KAJ7421782.1"/>
    <property type="molecule type" value="Genomic_DNA"/>
</dbReference>